<reference evidence="8 9" key="1">
    <citation type="journal article" date="2020" name="bioRxiv">
        <title>Metabolic contributions of an alphaproteobacterial endosymbiont in the apicomplexan Cardiosporidium cionae.</title>
        <authorList>
            <person name="Hunter E.S."/>
            <person name="Paight C.J."/>
            <person name="Lane C.E."/>
        </authorList>
    </citation>
    <scope>NUCLEOTIDE SEQUENCE [LARGE SCALE GENOMIC DNA]</scope>
    <source>
        <strain evidence="8">ESH_2018</strain>
    </source>
</reference>
<evidence type="ECO:0000256" key="6">
    <source>
        <dbReference type="SAM" id="MobiDB-lite"/>
    </source>
</evidence>
<evidence type="ECO:0000313" key="9">
    <source>
        <dbReference type="Proteomes" id="UP000823046"/>
    </source>
</evidence>
<evidence type="ECO:0000259" key="7">
    <source>
        <dbReference type="PROSITE" id="PS50249"/>
    </source>
</evidence>
<dbReference type="SMART" id="SM00232">
    <property type="entry name" value="JAB_MPN"/>
    <property type="match status" value="1"/>
</dbReference>
<keyword evidence="9" id="KW-1185">Reference proteome</keyword>
<gene>
    <name evidence="8" type="ORF">IE077_000555</name>
</gene>
<keyword evidence="3 4" id="KW-0648">Protein biosynthesis</keyword>
<dbReference type="Pfam" id="PF19445">
    <property type="entry name" value="eIF3h_C"/>
    <property type="match status" value="1"/>
</dbReference>
<dbReference type="InterPro" id="IPR000555">
    <property type="entry name" value="JAMM/MPN+_dom"/>
</dbReference>
<keyword evidence="5" id="KW-0175">Coiled coil</keyword>
<dbReference type="Pfam" id="PF01398">
    <property type="entry name" value="JAB"/>
    <property type="match status" value="1"/>
</dbReference>
<comment type="subunit">
    <text evidence="4">Component of the eukaryotic translation initiation factor 3 (eIF-3) complex.</text>
</comment>
<name>A0ABQ7J845_9APIC</name>
<dbReference type="PANTHER" id="PTHR10410">
    <property type="entry name" value="EUKARYOTIC TRANSLATION INITIATION FACTOR 3 -RELATED"/>
    <property type="match status" value="1"/>
</dbReference>
<dbReference type="EMBL" id="JADAQX010000459">
    <property type="protein sequence ID" value="KAF8820157.1"/>
    <property type="molecule type" value="Genomic_DNA"/>
</dbReference>
<dbReference type="Proteomes" id="UP000823046">
    <property type="component" value="Unassembled WGS sequence"/>
</dbReference>
<dbReference type="GO" id="GO:0003743">
    <property type="term" value="F:translation initiation factor activity"/>
    <property type="evidence" value="ECO:0007669"/>
    <property type="project" value="UniProtKB-KW"/>
</dbReference>
<accession>A0ABQ7J845</accession>
<evidence type="ECO:0000256" key="2">
    <source>
        <dbReference type="ARBA" id="ARBA00022540"/>
    </source>
</evidence>
<dbReference type="InterPro" id="IPR045810">
    <property type="entry name" value="eIF3h_C"/>
</dbReference>
<dbReference type="PROSITE" id="PS50249">
    <property type="entry name" value="MPN"/>
    <property type="match status" value="1"/>
</dbReference>
<feature type="coiled-coil region" evidence="5">
    <location>
        <begin position="165"/>
        <end position="200"/>
    </location>
</feature>
<comment type="caution">
    <text evidence="8">The sequence shown here is derived from an EMBL/GenBank/DDBJ whole genome shotgun (WGS) entry which is preliminary data.</text>
</comment>
<dbReference type="HAMAP" id="MF_03007">
    <property type="entry name" value="eIF3h"/>
    <property type="match status" value="1"/>
</dbReference>
<feature type="domain" description="MPN" evidence="7">
    <location>
        <begin position="115"/>
        <end position="264"/>
    </location>
</feature>
<proteinExistence type="inferred from homology"/>
<dbReference type="CDD" id="cd08065">
    <property type="entry name" value="MPN_eIF3h"/>
    <property type="match status" value="1"/>
</dbReference>
<evidence type="ECO:0000256" key="4">
    <source>
        <dbReference type="HAMAP-Rule" id="MF_03007"/>
    </source>
</evidence>
<comment type="similarity">
    <text evidence="4">Belongs to the eIF-3 subunit H family.</text>
</comment>
<dbReference type="Gene3D" id="3.40.140.10">
    <property type="entry name" value="Cytidine Deaminase, domain 2"/>
    <property type="match status" value="1"/>
</dbReference>
<keyword evidence="2 4" id="KW-0396">Initiation factor</keyword>
<comment type="function">
    <text evidence="4">Component of the eukaryotic translation initiation factor 3 (eIF-3) complex, which is involved in protein synthesis of a specialized repertoire of mRNAs and, together with other initiation factors, stimulates binding of mRNA and methionyl-tRNAi to the 40S ribosome. The eIF-3 complex specifically targets and initiates translation of a subset of mRNAs involved in cell proliferation.</text>
</comment>
<dbReference type="InterPro" id="IPR050242">
    <property type="entry name" value="JAMM_MPN+_peptidase_M67A"/>
</dbReference>
<dbReference type="InterPro" id="IPR027524">
    <property type="entry name" value="eIF3h"/>
</dbReference>
<evidence type="ECO:0000313" key="8">
    <source>
        <dbReference type="EMBL" id="KAF8820157.1"/>
    </source>
</evidence>
<keyword evidence="1 4" id="KW-0963">Cytoplasm</keyword>
<evidence type="ECO:0000256" key="1">
    <source>
        <dbReference type="ARBA" id="ARBA00022490"/>
    </source>
</evidence>
<feature type="coiled-coil region" evidence="5">
    <location>
        <begin position="337"/>
        <end position="384"/>
    </location>
</feature>
<feature type="region of interest" description="Disordered" evidence="6">
    <location>
        <begin position="1"/>
        <end position="59"/>
    </location>
</feature>
<dbReference type="InterPro" id="IPR037518">
    <property type="entry name" value="MPN"/>
</dbReference>
<comment type="subcellular location">
    <subcellularLocation>
        <location evidence="4">Cytoplasm</location>
    </subcellularLocation>
</comment>
<evidence type="ECO:0000256" key="3">
    <source>
        <dbReference type="ARBA" id="ARBA00022917"/>
    </source>
</evidence>
<organism evidence="8 9">
    <name type="scientific">Cardiosporidium cionae</name>
    <dbReference type="NCBI Taxonomy" id="476202"/>
    <lineage>
        <taxon>Eukaryota</taxon>
        <taxon>Sar</taxon>
        <taxon>Alveolata</taxon>
        <taxon>Apicomplexa</taxon>
        <taxon>Aconoidasida</taxon>
        <taxon>Nephromycida</taxon>
        <taxon>Cardiosporidium</taxon>
    </lineage>
</organism>
<protein>
    <recommendedName>
        <fullName evidence="4">Eukaryotic translation initiation factor 3 subunit H</fullName>
        <shortName evidence="4">eIF3h</shortName>
    </recommendedName>
</protein>
<evidence type="ECO:0000256" key="5">
    <source>
        <dbReference type="SAM" id="Coils"/>
    </source>
</evidence>
<sequence>MAESRLGISQGGRQRGTPGSSPSWHLPMSSAVGAGDEESQLKSSTFRLPKNNAIGTSSIPRFQPSVLTESAGPFRPSVFAGRGAGHTNTQGMASSALPASTHINESSASPKLRVVEVDGLVLVKIIKHCRDNYPTTVTGILLGTDVNDKLEVTNSFPLPQKKDLNAALQKDKTTTTEEIDEKVEEECEKYQEKMSELMHDVNVDCFTVGWYQTLTYSDFQNKETIDSLVQYQGAIDKAILLGYDPLLNATGRMAFKAYRASEKFISIYSSHEGDSSKFNKLSGKDILVEVPLSIKLAPLLEAYLLEWAIGDPLQGLGDFDAFELDHNSYLEKNLYILSNTLDAMMEEQERLQKYQREHVKQQFTQKQVQERHKLENEQRQLRGEAPIPMEYSGPAFKHIDPPSQINSLLMCNQAALQCKEINITCSESLAKMFMLVKGNTKHLSG</sequence>